<sequence length="310" mass="34321">MASENRDTSKEQTGDDDLDELLEMASENRDTSKEQTGDDDLDELLDSAIADFDKPTENEKNNCPVSTDSEDASGAQAAEPWDTEFLLEAQKQLDENMKALFEGGGDGSLPLSPEEFGSQLQKLAEVANKVFTENPIDPDFSATIAQSLRTLSDDAGNLQPQLDPEALSSMLGDLNMGGSEGGANELTNFMHTMMQSFLSKDLLYPSLKEICTKFPGWLEENKESISSTEYDNYSKQFKLMEGICTEFEAESDTDPEDTKKQRFTRVLKLLEEMQKLGQPPKDLVGENTLLDGNAMPFQMPNNDPSQCCLM</sequence>
<dbReference type="InterPro" id="IPR038322">
    <property type="entry name" value="Pex19_C_sf"/>
</dbReference>
<dbReference type="GO" id="GO:0045046">
    <property type="term" value="P:protein import into peroxisome membrane"/>
    <property type="evidence" value="ECO:0007669"/>
    <property type="project" value="TreeGrafter"/>
</dbReference>
<organism evidence="5">
    <name type="scientific">Lygus hesperus</name>
    <name type="common">Western plant bug</name>
    <dbReference type="NCBI Taxonomy" id="30085"/>
    <lineage>
        <taxon>Eukaryota</taxon>
        <taxon>Metazoa</taxon>
        <taxon>Ecdysozoa</taxon>
        <taxon>Arthropoda</taxon>
        <taxon>Hexapoda</taxon>
        <taxon>Insecta</taxon>
        <taxon>Pterygota</taxon>
        <taxon>Neoptera</taxon>
        <taxon>Paraneoptera</taxon>
        <taxon>Hemiptera</taxon>
        <taxon>Heteroptera</taxon>
        <taxon>Panheteroptera</taxon>
        <taxon>Cimicomorpha</taxon>
        <taxon>Miridae</taxon>
        <taxon>Mirini</taxon>
        <taxon>Lygus</taxon>
    </lineage>
</organism>
<dbReference type="EMBL" id="GDHC01017605">
    <property type="protein sequence ID" value="JAQ01024.1"/>
    <property type="molecule type" value="Transcribed_RNA"/>
</dbReference>
<dbReference type="Pfam" id="PF04614">
    <property type="entry name" value="Pex19"/>
    <property type="match status" value="1"/>
</dbReference>
<dbReference type="EMBL" id="GDHC01011226">
    <property type="protein sequence ID" value="JAQ07403.1"/>
    <property type="molecule type" value="Transcribed_RNA"/>
</dbReference>
<feature type="region of interest" description="Disordered" evidence="3">
    <location>
        <begin position="1"/>
        <end position="76"/>
    </location>
</feature>
<evidence type="ECO:0000256" key="3">
    <source>
        <dbReference type="SAM" id="MobiDB-lite"/>
    </source>
</evidence>
<dbReference type="GO" id="GO:0005778">
    <property type="term" value="C:peroxisomal membrane"/>
    <property type="evidence" value="ECO:0007669"/>
    <property type="project" value="TreeGrafter"/>
</dbReference>
<evidence type="ECO:0000256" key="1">
    <source>
        <dbReference type="ARBA" id="ARBA00006326"/>
    </source>
</evidence>
<dbReference type="PANTHER" id="PTHR12774:SF2">
    <property type="entry name" value="PEROXISOMAL BIOGENESIS FACTOR 19"/>
    <property type="match status" value="1"/>
</dbReference>
<evidence type="ECO:0000256" key="2">
    <source>
        <dbReference type="ARBA" id="ARBA00029688"/>
    </source>
</evidence>
<evidence type="ECO:0000313" key="4">
    <source>
        <dbReference type="EMBL" id="JAQ01024.1"/>
    </source>
</evidence>
<evidence type="ECO:0000313" key="5">
    <source>
        <dbReference type="EMBL" id="JAQ07403.1"/>
    </source>
</evidence>
<gene>
    <name evidence="5" type="primary">PEX19_0</name>
    <name evidence="4" type="synonym">PEX19_1</name>
    <name evidence="4" type="ORF">g.77271</name>
    <name evidence="5" type="ORF">g.77272</name>
</gene>
<accession>A0A146LGQ8</accession>
<name>A0A146LGQ8_LYGHE</name>
<feature type="compositionally biased region" description="Basic and acidic residues" evidence="3">
    <location>
        <begin position="51"/>
        <end position="60"/>
    </location>
</feature>
<protein>
    <recommendedName>
        <fullName evidence="2">Peroxin-19</fullName>
    </recommendedName>
</protein>
<dbReference type="Gene3D" id="1.20.120.900">
    <property type="entry name" value="Pex19, mPTS binding domain"/>
    <property type="match status" value="1"/>
</dbReference>
<dbReference type="GO" id="GO:0033328">
    <property type="term" value="F:peroxisome membrane targeting sequence binding"/>
    <property type="evidence" value="ECO:0007669"/>
    <property type="project" value="TreeGrafter"/>
</dbReference>
<dbReference type="InterPro" id="IPR006708">
    <property type="entry name" value="Pex19"/>
</dbReference>
<proteinExistence type="inferred from homology"/>
<comment type="similarity">
    <text evidence="1">Belongs to the peroxin-19 family.</text>
</comment>
<feature type="compositionally biased region" description="Basic and acidic residues" evidence="3">
    <location>
        <begin position="26"/>
        <end position="36"/>
    </location>
</feature>
<dbReference type="AlphaFoldDB" id="A0A146LGQ8"/>
<dbReference type="PANTHER" id="PTHR12774">
    <property type="entry name" value="PEROXISOMAL BIOGENESIS FACTOR 19"/>
    <property type="match status" value="1"/>
</dbReference>
<feature type="compositionally biased region" description="Basic and acidic residues" evidence="3">
    <location>
        <begin position="1"/>
        <end position="13"/>
    </location>
</feature>
<reference evidence="5" key="1">
    <citation type="journal article" date="2016" name="Gigascience">
        <title>De novo construction of an expanded transcriptome assembly for the western tarnished plant bug, Lygus hesperus.</title>
        <authorList>
            <person name="Tassone E.E."/>
            <person name="Geib S.M."/>
            <person name="Hall B."/>
            <person name="Fabrick J.A."/>
            <person name="Brent C.S."/>
            <person name="Hull J.J."/>
        </authorList>
    </citation>
    <scope>NUCLEOTIDE SEQUENCE</scope>
</reference>